<dbReference type="Proteomes" id="UP000824037">
    <property type="component" value="Unassembled WGS sequence"/>
</dbReference>
<feature type="transmembrane region" description="Helical" evidence="1">
    <location>
        <begin position="6"/>
        <end position="25"/>
    </location>
</feature>
<evidence type="ECO:0000256" key="1">
    <source>
        <dbReference type="SAM" id="Phobius"/>
    </source>
</evidence>
<keyword evidence="3" id="KW-0645">Protease</keyword>
<feature type="transmembrane region" description="Helical" evidence="1">
    <location>
        <begin position="139"/>
        <end position="157"/>
    </location>
</feature>
<evidence type="ECO:0000313" key="4">
    <source>
        <dbReference type="Proteomes" id="UP000824037"/>
    </source>
</evidence>
<gene>
    <name evidence="3" type="ORF">H9815_16235</name>
</gene>
<feature type="transmembrane region" description="Helical" evidence="1">
    <location>
        <begin position="37"/>
        <end position="58"/>
    </location>
</feature>
<accession>A0A9D2J5E9</accession>
<keyword evidence="1" id="KW-0812">Transmembrane</keyword>
<feature type="transmembrane region" description="Helical" evidence="1">
    <location>
        <begin position="73"/>
        <end position="91"/>
    </location>
</feature>
<dbReference type="InterPro" id="IPR003675">
    <property type="entry name" value="Rce1/LyrA-like_dom"/>
</dbReference>
<comment type="caution">
    <text evidence="3">The sequence shown here is derived from an EMBL/GenBank/DDBJ whole genome shotgun (WGS) entry which is preliminary data.</text>
</comment>
<feature type="domain" description="CAAX prenyl protease 2/Lysostaphin resistance protein A-like" evidence="2">
    <location>
        <begin position="143"/>
        <end position="235"/>
    </location>
</feature>
<dbReference type="GO" id="GO:0008237">
    <property type="term" value="F:metallopeptidase activity"/>
    <property type="evidence" value="ECO:0007669"/>
    <property type="project" value="UniProtKB-KW"/>
</dbReference>
<keyword evidence="1" id="KW-1133">Transmembrane helix</keyword>
<dbReference type="GO" id="GO:0004175">
    <property type="term" value="F:endopeptidase activity"/>
    <property type="evidence" value="ECO:0007669"/>
    <property type="project" value="UniProtKB-ARBA"/>
</dbReference>
<dbReference type="AlphaFoldDB" id="A0A9D2J5E9"/>
<name>A0A9D2J5E9_9MICO</name>
<keyword evidence="3" id="KW-0482">Metalloprotease</keyword>
<proteinExistence type="predicted"/>
<reference evidence="3" key="2">
    <citation type="submission" date="2021-04" db="EMBL/GenBank/DDBJ databases">
        <authorList>
            <person name="Gilroy R."/>
        </authorList>
    </citation>
    <scope>NUCLEOTIDE SEQUENCE</scope>
    <source>
        <strain evidence="3">ChiGjej4B4-7305</strain>
    </source>
</reference>
<protein>
    <submittedName>
        <fullName evidence="3">CPBP family intramembrane metalloprotease</fullName>
    </submittedName>
</protein>
<dbReference type="GO" id="GO:0080120">
    <property type="term" value="P:CAAX-box protein maturation"/>
    <property type="evidence" value="ECO:0007669"/>
    <property type="project" value="UniProtKB-ARBA"/>
</dbReference>
<keyword evidence="3" id="KW-0378">Hydrolase</keyword>
<feature type="transmembrane region" description="Helical" evidence="1">
    <location>
        <begin position="178"/>
        <end position="197"/>
    </location>
</feature>
<keyword evidence="1" id="KW-0472">Membrane</keyword>
<sequence>MGEVVDYALLVLPGLTLVTAAYLLARPVREPLLRTAILLVGFVLVRDAMTPAGLWSIGTAGPVPWLRFTTDPVALLTLAAGILALSALVLWRAPGLRALIQWGDVRPRSIAAGLAGGALAATPVLVLSLGHSIEDRGGTVPLSVLPWLAVFCLVGNFGEELLFRGLLQGRLEQSLSRVRSAVTSGVLFAAYHAFLAITVTDVGWPILAFTLLEALICAGLRAWNGVLPATIAHGTAIFALSSGLV</sequence>
<dbReference type="Pfam" id="PF02517">
    <property type="entry name" value="Rce1-like"/>
    <property type="match status" value="1"/>
</dbReference>
<dbReference type="EMBL" id="DXBY01000278">
    <property type="protein sequence ID" value="HIZ37326.1"/>
    <property type="molecule type" value="Genomic_DNA"/>
</dbReference>
<evidence type="ECO:0000313" key="3">
    <source>
        <dbReference type="EMBL" id="HIZ37326.1"/>
    </source>
</evidence>
<organism evidence="3 4">
    <name type="scientific">Candidatus Ruania gallistercoris</name>
    <dbReference type="NCBI Taxonomy" id="2838746"/>
    <lineage>
        <taxon>Bacteria</taxon>
        <taxon>Bacillati</taxon>
        <taxon>Actinomycetota</taxon>
        <taxon>Actinomycetes</taxon>
        <taxon>Micrococcales</taxon>
        <taxon>Ruaniaceae</taxon>
        <taxon>Ruania</taxon>
    </lineage>
</organism>
<reference evidence="3" key="1">
    <citation type="journal article" date="2021" name="PeerJ">
        <title>Extensive microbial diversity within the chicken gut microbiome revealed by metagenomics and culture.</title>
        <authorList>
            <person name="Gilroy R."/>
            <person name="Ravi A."/>
            <person name="Getino M."/>
            <person name="Pursley I."/>
            <person name="Horton D.L."/>
            <person name="Alikhan N.F."/>
            <person name="Baker D."/>
            <person name="Gharbi K."/>
            <person name="Hall N."/>
            <person name="Watson M."/>
            <person name="Adriaenssens E.M."/>
            <person name="Foster-Nyarko E."/>
            <person name="Jarju S."/>
            <person name="Secka A."/>
            <person name="Antonio M."/>
            <person name="Oren A."/>
            <person name="Chaudhuri R.R."/>
            <person name="La Ragione R."/>
            <person name="Hildebrand F."/>
            <person name="Pallen M.J."/>
        </authorList>
    </citation>
    <scope>NUCLEOTIDE SEQUENCE</scope>
    <source>
        <strain evidence="3">ChiGjej4B4-7305</strain>
    </source>
</reference>
<feature type="transmembrane region" description="Helical" evidence="1">
    <location>
        <begin position="112"/>
        <end position="133"/>
    </location>
</feature>
<evidence type="ECO:0000259" key="2">
    <source>
        <dbReference type="Pfam" id="PF02517"/>
    </source>
</evidence>